<protein>
    <submittedName>
        <fullName evidence="1">Uncharacterized protein</fullName>
    </submittedName>
</protein>
<dbReference type="Proteomes" id="UP000054226">
    <property type="component" value="Unassembled WGS sequence"/>
</dbReference>
<dbReference type="AlphaFoldDB" id="M2YWR8"/>
<dbReference type="PATRIC" id="fig|1284240.4.peg.6632"/>
<comment type="caution">
    <text evidence="1">The sequence shown here is derived from an EMBL/GenBank/DDBJ whole genome shotgun (WGS) entry which is preliminary data.</text>
</comment>
<reference evidence="1 2" key="1">
    <citation type="journal article" date="2013" name="Genome Announc.">
        <title>Draft Genome Sequence of Amycolatopsis decaplanina Strain DSM 44594T.</title>
        <authorList>
            <person name="Kaur N."/>
            <person name="Kumar S."/>
            <person name="Bala M."/>
            <person name="Raghava G.P."/>
            <person name="Mayilraj S."/>
        </authorList>
    </citation>
    <scope>NUCLEOTIDE SEQUENCE [LARGE SCALE GENOMIC DNA]</scope>
    <source>
        <strain evidence="1 2">DSM 44594</strain>
    </source>
</reference>
<gene>
    <name evidence="1" type="ORF">H074_32532</name>
</gene>
<name>M2YWR8_9PSEU</name>
<organism evidence="1 2">
    <name type="scientific">Amycolatopsis decaplanina DSM 44594</name>
    <dbReference type="NCBI Taxonomy" id="1284240"/>
    <lineage>
        <taxon>Bacteria</taxon>
        <taxon>Bacillati</taxon>
        <taxon>Actinomycetota</taxon>
        <taxon>Actinomycetes</taxon>
        <taxon>Pseudonocardiales</taxon>
        <taxon>Pseudonocardiaceae</taxon>
        <taxon>Amycolatopsis</taxon>
    </lineage>
</organism>
<evidence type="ECO:0000313" key="2">
    <source>
        <dbReference type="Proteomes" id="UP000054226"/>
    </source>
</evidence>
<accession>M2YWR8</accession>
<keyword evidence="2" id="KW-1185">Reference proteome</keyword>
<dbReference type="EMBL" id="AOHO01000074">
    <property type="protein sequence ID" value="EME53143.1"/>
    <property type="molecule type" value="Genomic_DNA"/>
</dbReference>
<sequence>MTTSRAVRDAGKPEAKKLARLSAVLVEGDLDVPDSLR</sequence>
<proteinExistence type="predicted"/>
<evidence type="ECO:0000313" key="1">
    <source>
        <dbReference type="EMBL" id="EME53143.1"/>
    </source>
</evidence>